<dbReference type="PANTHER" id="PTHR32295:SF281">
    <property type="entry name" value="PROTEIN IQ-DOMAIN 31"/>
    <property type="match status" value="1"/>
</dbReference>
<dbReference type="EMBL" id="CAXHTB010000005">
    <property type="protein sequence ID" value="CAL0307212.1"/>
    <property type="molecule type" value="Genomic_DNA"/>
</dbReference>
<reference evidence="6 7" key="1">
    <citation type="submission" date="2024-03" db="EMBL/GenBank/DDBJ databases">
        <authorList>
            <person name="Martinez-Hernandez J."/>
        </authorList>
    </citation>
    <scope>NUCLEOTIDE SEQUENCE [LARGE SCALE GENOMIC DNA]</scope>
</reference>
<keyword evidence="7" id="KW-1185">Reference proteome</keyword>
<feature type="region of interest" description="Disordered" evidence="4">
    <location>
        <begin position="252"/>
        <end position="321"/>
    </location>
</feature>
<feature type="compositionally biased region" description="Polar residues" evidence="4">
    <location>
        <begin position="306"/>
        <end position="319"/>
    </location>
</feature>
<evidence type="ECO:0000313" key="6">
    <source>
        <dbReference type="EMBL" id="CAL0307212.1"/>
    </source>
</evidence>
<feature type="compositionally biased region" description="Basic and acidic residues" evidence="4">
    <location>
        <begin position="480"/>
        <end position="508"/>
    </location>
</feature>
<evidence type="ECO:0000256" key="1">
    <source>
        <dbReference type="ARBA" id="ARBA00022860"/>
    </source>
</evidence>
<feature type="region of interest" description="Disordered" evidence="4">
    <location>
        <begin position="474"/>
        <end position="553"/>
    </location>
</feature>
<keyword evidence="1" id="KW-0112">Calmodulin-binding</keyword>
<dbReference type="SMART" id="SM00015">
    <property type="entry name" value="IQ"/>
    <property type="match status" value="2"/>
</dbReference>
<comment type="similarity">
    <text evidence="2">Belongs to the IQD family.</text>
</comment>
<dbReference type="Pfam" id="PF00612">
    <property type="entry name" value="IQ"/>
    <property type="match status" value="2"/>
</dbReference>
<feature type="compositionally biased region" description="Polar residues" evidence="4">
    <location>
        <begin position="260"/>
        <end position="272"/>
    </location>
</feature>
<accession>A0AAV1WE88</accession>
<comment type="subunit">
    <text evidence="3">Binds to multiple calmodulin (CaM) in the presence of Ca(2+) and CaM-like proteins.</text>
</comment>
<feature type="compositionally biased region" description="Basic and acidic residues" evidence="4">
    <location>
        <begin position="25"/>
        <end position="37"/>
    </location>
</feature>
<dbReference type="Pfam" id="PF13178">
    <property type="entry name" value="DUF4005"/>
    <property type="match status" value="1"/>
</dbReference>
<dbReference type="CDD" id="cd23767">
    <property type="entry name" value="IQCD"/>
    <property type="match status" value="1"/>
</dbReference>
<evidence type="ECO:0000256" key="2">
    <source>
        <dbReference type="ARBA" id="ARBA00024341"/>
    </source>
</evidence>
<evidence type="ECO:0000256" key="3">
    <source>
        <dbReference type="ARBA" id="ARBA00024378"/>
    </source>
</evidence>
<sequence length="640" mass="70822">MGKSPGKWIKTLLFRKRSSKSNISKGREKLVSQKEEADPSNLSETGLALDPTSNFNGRNEEDLHLEDNEAENVLPGNEEANTVESVQQDTPFDPEKLMLVEAATKAQAAFRGYLARRAFRALKGIIRLQALIRGHLVRRQAVVTLCSMYRIVKLQALVRGRRVRLSEVGFEIHEKCNLLKPLDGKHVKPSDMYTRITKLSVNAFIRKLLASSIVILPLRLQYVAGDPNSVLSWLERWSASCFWKPVIQPKKTRDIKSQRKQGNNSIGESQMSKSKRTNRKLPTSNFDSVPVQANLELEKPKRNIRRISSQPSDPVQESPQLELEKIKRNLRKVHNPVVENNAPSEVDSEIPKQHSEKAATVNSFHVGVSEQGVVGSNEKIKQNLRKVHNPVVENNTPSVVDSETPKQHSEKAATVNSGHVGVLEQGVIGSNAKIKKEGTFIISSVPHIEIPPAHFVSKDMSDIPSVNQVAVESNPLTDITSKDENISDNDVKNEPKDLLETVCKDESSRLTNGDLSDKEDPTGSENLKPTRKSPIVAKQGRAENGSLNSPTIPSYMAATESAKAKLRAQGSPRLAQEVIERNNPARRHSLPSSINSKISSHSPRTQRPAHAGGKGDHKSDKTGSSSREGNGKVVQAEWKR</sequence>
<evidence type="ECO:0000256" key="4">
    <source>
        <dbReference type="SAM" id="MobiDB-lite"/>
    </source>
</evidence>
<dbReference type="InterPro" id="IPR000048">
    <property type="entry name" value="IQ_motif_EF-hand-BS"/>
</dbReference>
<proteinExistence type="inferred from homology"/>
<dbReference type="Proteomes" id="UP001497480">
    <property type="component" value="Unassembled WGS sequence"/>
</dbReference>
<name>A0AAV1WE88_LUPLU</name>
<dbReference type="AlphaFoldDB" id="A0AAV1WE88"/>
<comment type="caution">
    <text evidence="6">The sequence shown here is derived from an EMBL/GenBank/DDBJ whole genome shotgun (WGS) entry which is preliminary data.</text>
</comment>
<evidence type="ECO:0000313" key="7">
    <source>
        <dbReference type="Proteomes" id="UP001497480"/>
    </source>
</evidence>
<dbReference type="PANTHER" id="PTHR32295">
    <property type="entry name" value="IQ-DOMAIN 5-RELATED"/>
    <property type="match status" value="1"/>
</dbReference>
<dbReference type="InterPro" id="IPR025064">
    <property type="entry name" value="DUF4005"/>
</dbReference>
<dbReference type="PROSITE" id="PS50096">
    <property type="entry name" value="IQ"/>
    <property type="match status" value="2"/>
</dbReference>
<evidence type="ECO:0000259" key="5">
    <source>
        <dbReference type="Pfam" id="PF13178"/>
    </source>
</evidence>
<dbReference type="GO" id="GO:0005516">
    <property type="term" value="F:calmodulin binding"/>
    <property type="evidence" value="ECO:0007669"/>
    <property type="project" value="UniProtKB-KW"/>
</dbReference>
<gene>
    <name evidence="6" type="ORF">LLUT_LOCUS8272</name>
</gene>
<feature type="compositionally biased region" description="Low complexity" evidence="4">
    <location>
        <begin position="590"/>
        <end position="603"/>
    </location>
</feature>
<organism evidence="6 7">
    <name type="scientific">Lupinus luteus</name>
    <name type="common">European yellow lupine</name>
    <dbReference type="NCBI Taxonomy" id="3873"/>
    <lineage>
        <taxon>Eukaryota</taxon>
        <taxon>Viridiplantae</taxon>
        <taxon>Streptophyta</taxon>
        <taxon>Embryophyta</taxon>
        <taxon>Tracheophyta</taxon>
        <taxon>Spermatophyta</taxon>
        <taxon>Magnoliopsida</taxon>
        <taxon>eudicotyledons</taxon>
        <taxon>Gunneridae</taxon>
        <taxon>Pentapetalae</taxon>
        <taxon>rosids</taxon>
        <taxon>fabids</taxon>
        <taxon>Fabales</taxon>
        <taxon>Fabaceae</taxon>
        <taxon>Papilionoideae</taxon>
        <taxon>50 kb inversion clade</taxon>
        <taxon>genistoids sensu lato</taxon>
        <taxon>core genistoids</taxon>
        <taxon>Genisteae</taxon>
        <taxon>Lupinus</taxon>
    </lineage>
</organism>
<feature type="region of interest" description="Disordered" evidence="4">
    <location>
        <begin position="565"/>
        <end position="640"/>
    </location>
</feature>
<protein>
    <recommendedName>
        <fullName evidence="5">DUF4005 domain-containing protein</fullName>
    </recommendedName>
</protein>
<feature type="region of interest" description="Disordered" evidence="4">
    <location>
        <begin position="19"/>
        <end position="59"/>
    </location>
</feature>
<feature type="domain" description="DUF4005" evidence="5">
    <location>
        <begin position="528"/>
        <end position="614"/>
    </location>
</feature>
<dbReference type="Gene3D" id="1.20.5.190">
    <property type="match status" value="1"/>
</dbReference>